<feature type="domain" description="Aminotransferase-like plant mobile" evidence="2">
    <location>
        <begin position="98"/>
        <end position="461"/>
    </location>
</feature>
<evidence type="ECO:0000313" key="3">
    <source>
        <dbReference type="EMBL" id="GKV15662.1"/>
    </source>
</evidence>
<dbReference type="Pfam" id="PF10536">
    <property type="entry name" value="PMD"/>
    <property type="match status" value="1"/>
</dbReference>
<feature type="region of interest" description="Disordered" evidence="1">
    <location>
        <begin position="611"/>
        <end position="630"/>
    </location>
</feature>
<dbReference type="GO" id="GO:0010073">
    <property type="term" value="P:meristem maintenance"/>
    <property type="evidence" value="ECO:0007669"/>
    <property type="project" value="InterPro"/>
</dbReference>
<feature type="region of interest" description="Disordered" evidence="1">
    <location>
        <begin position="749"/>
        <end position="770"/>
    </location>
</feature>
<name>A0AAV5JVM6_9ROSI</name>
<comment type="caution">
    <text evidence="3">The sequence shown here is derived from an EMBL/GenBank/DDBJ whole genome shotgun (WGS) entry which is preliminary data.</text>
</comment>
<proteinExistence type="predicted"/>
<keyword evidence="4" id="KW-1185">Reference proteome</keyword>
<dbReference type="PANTHER" id="PTHR46033:SF86">
    <property type="entry name" value="GLOBULAR STAGE, PUTATIVE-RELATED"/>
    <property type="match status" value="1"/>
</dbReference>
<accession>A0AAV5JVM6</accession>
<gene>
    <name evidence="3" type="ORF">SLEP1_g26431</name>
</gene>
<dbReference type="AlphaFoldDB" id="A0AAV5JVM6"/>
<dbReference type="Proteomes" id="UP001054252">
    <property type="component" value="Unassembled WGS sequence"/>
</dbReference>
<dbReference type="InterPro" id="IPR044824">
    <property type="entry name" value="MAIN-like"/>
</dbReference>
<sequence>MEESEEGIVEVREECMVSPTGGEPTIRKAHFIKPSTDSITEPFSKLHFLSLSSFPAAFNPKNCALEVNFNGWRYPQKDWTAWVEKMASLHESTWKKAGIYEAIITSTYTIPRSDDLVFGVAERWFDETKSFIFPWGEATITLEDIMILGGFSVLGFPVFYALETDELKETMEKLENARTEFSRTPAKKARHLPWMKKFMDTNSEIEHEALLALWLSRFVFPSGLKLITKSILPIAIHLARGTRIALAPAVLASIYRDLSVLKAVFVSRRELLDHEKSRGHRLATINIWSPFQLVQVWTWERFLELRPKPNLIRNGEPRLARWHDLKSKVKNVRSVLDLATGGFEWRPYVKTLTNWKFPKFYDERGMWVSVDSGLNDELSVFAQCLRVSELVGLDHVEQYLPHRVALQFGLDQDLPGFVARSDGNPEIAWDNYSRPVGGGTLYIPSRFYEADVTTRYLEWWKESASSLQEPGDFSGSFNISPLLGMVVNATSTFGIACALNLKRKTEVDIVGAPSKILKSSAQSSKIKEDNCVSVPLLSPPKSFQGAIGCSEEKRKPIIAASRLDLDSYSSENSILVLEAKKSENSNSVLAKSPFRTSNEVLHFGVQKKLDTSSTSPAFPPKGKIVEANGSFDEDGMTTREVIRSFSKQDCDCEKPRDSESHSLDSVTEAQLTLSGLAILKSRNKLEIVEYRELRNNGNSSHPCQGLLSSTTESRCSRCKQLLTASSEKFKPNDSANGGSKISIPTVFESRAENPIMDNSGSPDSEKEDGNSYLVQMSGLDLDTWIIKLEGMVGRLKAIRNGSKV</sequence>
<evidence type="ECO:0000256" key="1">
    <source>
        <dbReference type="SAM" id="MobiDB-lite"/>
    </source>
</evidence>
<evidence type="ECO:0000259" key="2">
    <source>
        <dbReference type="Pfam" id="PF10536"/>
    </source>
</evidence>
<dbReference type="EMBL" id="BPVZ01000044">
    <property type="protein sequence ID" value="GKV15662.1"/>
    <property type="molecule type" value="Genomic_DNA"/>
</dbReference>
<reference evidence="3 4" key="1">
    <citation type="journal article" date="2021" name="Commun. Biol.">
        <title>The genome of Shorea leprosula (Dipterocarpaceae) highlights the ecological relevance of drought in aseasonal tropical rainforests.</title>
        <authorList>
            <person name="Ng K.K.S."/>
            <person name="Kobayashi M.J."/>
            <person name="Fawcett J.A."/>
            <person name="Hatakeyama M."/>
            <person name="Paape T."/>
            <person name="Ng C.H."/>
            <person name="Ang C.C."/>
            <person name="Tnah L.H."/>
            <person name="Lee C.T."/>
            <person name="Nishiyama T."/>
            <person name="Sese J."/>
            <person name="O'Brien M.J."/>
            <person name="Copetti D."/>
            <person name="Mohd Noor M.I."/>
            <person name="Ong R.C."/>
            <person name="Putra M."/>
            <person name="Sireger I.Z."/>
            <person name="Indrioko S."/>
            <person name="Kosugi Y."/>
            <person name="Izuno A."/>
            <person name="Isagi Y."/>
            <person name="Lee S.L."/>
            <person name="Shimizu K.K."/>
        </authorList>
    </citation>
    <scope>NUCLEOTIDE SEQUENCE [LARGE SCALE GENOMIC DNA]</scope>
    <source>
        <strain evidence="3">214</strain>
    </source>
</reference>
<protein>
    <recommendedName>
        <fullName evidence="2">Aminotransferase-like plant mobile domain-containing protein</fullName>
    </recommendedName>
</protein>
<evidence type="ECO:0000313" key="4">
    <source>
        <dbReference type="Proteomes" id="UP001054252"/>
    </source>
</evidence>
<organism evidence="3 4">
    <name type="scientific">Rubroshorea leprosula</name>
    <dbReference type="NCBI Taxonomy" id="152421"/>
    <lineage>
        <taxon>Eukaryota</taxon>
        <taxon>Viridiplantae</taxon>
        <taxon>Streptophyta</taxon>
        <taxon>Embryophyta</taxon>
        <taxon>Tracheophyta</taxon>
        <taxon>Spermatophyta</taxon>
        <taxon>Magnoliopsida</taxon>
        <taxon>eudicotyledons</taxon>
        <taxon>Gunneridae</taxon>
        <taxon>Pentapetalae</taxon>
        <taxon>rosids</taxon>
        <taxon>malvids</taxon>
        <taxon>Malvales</taxon>
        <taxon>Dipterocarpaceae</taxon>
        <taxon>Rubroshorea</taxon>
    </lineage>
</organism>
<dbReference type="PANTHER" id="PTHR46033">
    <property type="entry name" value="PROTEIN MAIN-LIKE 2"/>
    <property type="match status" value="1"/>
</dbReference>
<dbReference type="InterPro" id="IPR019557">
    <property type="entry name" value="AminoTfrase-like_pln_mobile"/>
</dbReference>